<accession>A0AAN9GJ56</accession>
<proteinExistence type="predicted"/>
<feature type="signal peptide" evidence="1">
    <location>
        <begin position="1"/>
        <end position="29"/>
    </location>
</feature>
<gene>
    <name evidence="2" type="ORF">V1264_016380</name>
</gene>
<evidence type="ECO:0000313" key="3">
    <source>
        <dbReference type="Proteomes" id="UP001374579"/>
    </source>
</evidence>
<evidence type="ECO:0000256" key="1">
    <source>
        <dbReference type="SAM" id="SignalP"/>
    </source>
</evidence>
<keyword evidence="3" id="KW-1185">Reference proteome</keyword>
<feature type="chain" id="PRO_5042985533" evidence="1">
    <location>
        <begin position="30"/>
        <end position="116"/>
    </location>
</feature>
<sequence length="116" mass="13016">MANTRFQFIDIICLLSLTLLLHEVPSVGALVCVTCSPSDPLCESGRHRGTTLCEEGMYNCYILAVFVEPYTRPLISRGCSRLSYSGVCRQQEIKSKMVRFCPVTCPFERCNVRQGT</sequence>
<evidence type="ECO:0000313" key="2">
    <source>
        <dbReference type="EMBL" id="KAK7108695.1"/>
    </source>
</evidence>
<dbReference type="EMBL" id="JBAMIC010000004">
    <property type="protein sequence ID" value="KAK7108695.1"/>
    <property type="molecule type" value="Genomic_DNA"/>
</dbReference>
<keyword evidence="1" id="KW-0732">Signal</keyword>
<organism evidence="2 3">
    <name type="scientific">Littorina saxatilis</name>
    <dbReference type="NCBI Taxonomy" id="31220"/>
    <lineage>
        <taxon>Eukaryota</taxon>
        <taxon>Metazoa</taxon>
        <taxon>Spiralia</taxon>
        <taxon>Lophotrochozoa</taxon>
        <taxon>Mollusca</taxon>
        <taxon>Gastropoda</taxon>
        <taxon>Caenogastropoda</taxon>
        <taxon>Littorinimorpha</taxon>
        <taxon>Littorinoidea</taxon>
        <taxon>Littorinidae</taxon>
        <taxon>Littorina</taxon>
    </lineage>
</organism>
<name>A0AAN9GJ56_9CAEN</name>
<dbReference type="AlphaFoldDB" id="A0AAN9GJ56"/>
<dbReference type="SUPFAM" id="SSF57302">
    <property type="entry name" value="Snake toxin-like"/>
    <property type="match status" value="1"/>
</dbReference>
<comment type="caution">
    <text evidence="2">The sequence shown here is derived from an EMBL/GenBank/DDBJ whole genome shotgun (WGS) entry which is preliminary data.</text>
</comment>
<dbReference type="Proteomes" id="UP001374579">
    <property type="component" value="Unassembled WGS sequence"/>
</dbReference>
<dbReference type="InterPro" id="IPR045860">
    <property type="entry name" value="Snake_toxin-like_sf"/>
</dbReference>
<reference evidence="2 3" key="1">
    <citation type="submission" date="2024-02" db="EMBL/GenBank/DDBJ databases">
        <title>Chromosome-scale genome assembly of the rough periwinkle Littorina saxatilis.</title>
        <authorList>
            <person name="De Jode A."/>
            <person name="Faria R."/>
            <person name="Formenti G."/>
            <person name="Sims Y."/>
            <person name="Smith T.P."/>
            <person name="Tracey A."/>
            <person name="Wood J.M.D."/>
            <person name="Zagrodzka Z.B."/>
            <person name="Johannesson K."/>
            <person name="Butlin R.K."/>
            <person name="Leder E.H."/>
        </authorList>
    </citation>
    <scope>NUCLEOTIDE SEQUENCE [LARGE SCALE GENOMIC DNA]</scope>
    <source>
        <strain evidence="2">Snail1</strain>
        <tissue evidence="2">Muscle</tissue>
    </source>
</reference>
<protein>
    <submittedName>
        <fullName evidence="2">Uncharacterized protein</fullName>
    </submittedName>
</protein>